<proteinExistence type="inferred from homology"/>
<dbReference type="Proteomes" id="UP000748752">
    <property type="component" value="Unassembled WGS sequence"/>
</dbReference>
<evidence type="ECO:0000256" key="11">
    <source>
        <dbReference type="HAMAP-Rule" id="MF_01547"/>
    </source>
</evidence>
<dbReference type="EC" id="2.1.1.166" evidence="6 11"/>
<dbReference type="EMBL" id="NRRV01000007">
    <property type="protein sequence ID" value="MBK1629966.1"/>
    <property type="molecule type" value="Genomic_DNA"/>
</dbReference>
<dbReference type="HAMAP" id="MF_01547">
    <property type="entry name" value="RNA_methyltr_E"/>
    <property type="match status" value="1"/>
</dbReference>
<feature type="binding site" evidence="11">
    <location>
        <position position="96"/>
    </location>
    <ligand>
        <name>S-adenosyl-L-methionine</name>
        <dbReference type="ChEBI" id="CHEBI:59789"/>
    </ligand>
</feature>
<dbReference type="GO" id="GO:0008168">
    <property type="term" value="F:methyltransferase activity"/>
    <property type="evidence" value="ECO:0007669"/>
    <property type="project" value="UniProtKB-KW"/>
</dbReference>
<evidence type="ECO:0000259" key="12">
    <source>
        <dbReference type="Pfam" id="PF01728"/>
    </source>
</evidence>
<reference evidence="13 14" key="1">
    <citation type="journal article" date="2020" name="Microorganisms">
        <title>Osmotic Adaptation and Compatible Solute Biosynthesis of Phototrophic Bacteria as Revealed from Genome Analyses.</title>
        <authorList>
            <person name="Imhoff J.F."/>
            <person name="Rahn T."/>
            <person name="Kunzel S."/>
            <person name="Keller A."/>
            <person name="Neulinger S.C."/>
        </authorList>
    </citation>
    <scope>NUCLEOTIDE SEQUENCE [LARGE SCALE GENOMIC DNA]</scope>
    <source>
        <strain evidence="13 14">DSM 6210</strain>
    </source>
</reference>
<evidence type="ECO:0000256" key="4">
    <source>
        <dbReference type="ARBA" id="ARBA00022691"/>
    </source>
</evidence>
<keyword evidence="14" id="KW-1185">Reference proteome</keyword>
<organism evidence="13 14">
    <name type="scientific">Thiohalocapsa halophila</name>
    <dbReference type="NCBI Taxonomy" id="69359"/>
    <lineage>
        <taxon>Bacteria</taxon>
        <taxon>Pseudomonadati</taxon>
        <taxon>Pseudomonadota</taxon>
        <taxon>Gammaproteobacteria</taxon>
        <taxon>Chromatiales</taxon>
        <taxon>Chromatiaceae</taxon>
        <taxon>Thiohalocapsa</taxon>
    </lineage>
</organism>
<feature type="binding site" evidence="11">
    <location>
        <position position="80"/>
    </location>
    <ligand>
        <name>S-adenosyl-L-methionine</name>
        <dbReference type="ChEBI" id="CHEBI:59789"/>
    </ligand>
</feature>
<dbReference type="InterPro" id="IPR015507">
    <property type="entry name" value="rRNA-MeTfrase_E"/>
</dbReference>
<dbReference type="SUPFAM" id="SSF53335">
    <property type="entry name" value="S-adenosyl-L-methionine-dependent methyltransferases"/>
    <property type="match status" value="1"/>
</dbReference>
<gene>
    <name evidence="11" type="primary">rlmE</name>
    <name evidence="11" type="synonym">ftsJ</name>
    <name evidence="11" type="synonym">rrmJ</name>
    <name evidence="13" type="ORF">CKO31_04255</name>
</gene>
<feature type="binding site" evidence="11">
    <location>
        <position position="125"/>
    </location>
    <ligand>
        <name>S-adenosyl-L-methionine</name>
        <dbReference type="ChEBI" id="CHEBI:59789"/>
    </ligand>
</feature>
<dbReference type="RefSeq" id="WP_200234352.1">
    <property type="nucleotide sequence ID" value="NZ_NRRV01000007.1"/>
</dbReference>
<accession>A0ABS1CEZ8</accession>
<dbReference type="GO" id="GO:0032259">
    <property type="term" value="P:methylation"/>
    <property type="evidence" value="ECO:0007669"/>
    <property type="project" value="UniProtKB-KW"/>
</dbReference>
<dbReference type="Gene3D" id="3.40.50.150">
    <property type="entry name" value="Vaccinia Virus protein VP39"/>
    <property type="match status" value="1"/>
</dbReference>
<evidence type="ECO:0000256" key="7">
    <source>
        <dbReference type="ARBA" id="ARBA00041129"/>
    </source>
</evidence>
<dbReference type="InterPro" id="IPR050082">
    <property type="entry name" value="RNA_methyltr_RlmE"/>
</dbReference>
<dbReference type="InterPro" id="IPR029063">
    <property type="entry name" value="SAM-dependent_MTases_sf"/>
</dbReference>
<sequence>MKRSKSSQRWLQRQASDPYVRRSKAEGYRSRAAYKLLEIDRKDRLLRPGLCVVDLGAAPGGWAQVAAQAVGRRGRVLALDLLEMPPIEGVDNIIGDFHDEAVLAQALAWLDAGESARGADLVLSDMAPNVSGMKVVDQPKSMLLVELAMDFAERVLKPGGNLVVKAFQGAGFDEALRDLRGHFDKVVCRKPEASRSQSRETYFVAKGFRVG</sequence>
<protein>
    <recommendedName>
        <fullName evidence="7 11">Ribosomal RNA large subunit methyltransferase E</fullName>
        <ecNumber evidence="6 11">2.1.1.166</ecNumber>
    </recommendedName>
    <alternativeName>
        <fullName evidence="9 11">23S rRNA Um2552 methyltransferase</fullName>
    </alternativeName>
    <alternativeName>
        <fullName evidence="8 11">rRNA (uridine-2'-O-)-methyltransferase</fullName>
    </alternativeName>
</protein>
<evidence type="ECO:0000256" key="2">
    <source>
        <dbReference type="ARBA" id="ARBA00022603"/>
    </source>
</evidence>
<dbReference type="Pfam" id="PF01728">
    <property type="entry name" value="FtsJ"/>
    <property type="match status" value="1"/>
</dbReference>
<evidence type="ECO:0000256" key="8">
    <source>
        <dbReference type="ARBA" id="ARBA00041995"/>
    </source>
</evidence>
<comment type="similarity">
    <text evidence="11">Belongs to the class I-like SAM-binding methyltransferase superfamily. RNA methyltransferase RlmE family.</text>
</comment>
<keyword evidence="4 11" id="KW-0949">S-adenosyl-L-methionine</keyword>
<keyword evidence="2 11" id="KW-0489">Methyltransferase</keyword>
<dbReference type="PANTHER" id="PTHR10920">
    <property type="entry name" value="RIBOSOMAL RNA METHYLTRANSFERASE"/>
    <property type="match status" value="1"/>
</dbReference>
<feature type="active site" description="Proton acceptor" evidence="11">
    <location>
        <position position="165"/>
    </location>
</feature>
<keyword evidence="11" id="KW-0963">Cytoplasm</keyword>
<keyword evidence="1 11" id="KW-0698">rRNA processing</keyword>
<evidence type="ECO:0000313" key="14">
    <source>
        <dbReference type="Proteomes" id="UP000748752"/>
    </source>
</evidence>
<comment type="catalytic activity">
    <reaction evidence="10 11">
        <text>uridine(2552) in 23S rRNA + S-adenosyl-L-methionine = 2'-O-methyluridine(2552) in 23S rRNA + S-adenosyl-L-homocysteine + H(+)</text>
        <dbReference type="Rhea" id="RHEA:42720"/>
        <dbReference type="Rhea" id="RHEA-COMP:10202"/>
        <dbReference type="Rhea" id="RHEA-COMP:10203"/>
        <dbReference type="ChEBI" id="CHEBI:15378"/>
        <dbReference type="ChEBI" id="CHEBI:57856"/>
        <dbReference type="ChEBI" id="CHEBI:59789"/>
        <dbReference type="ChEBI" id="CHEBI:65315"/>
        <dbReference type="ChEBI" id="CHEBI:74478"/>
        <dbReference type="EC" id="2.1.1.166"/>
    </reaction>
</comment>
<evidence type="ECO:0000256" key="6">
    <source>
        <dbReference type="ARBA" id="ARBA00038861"/>
    </source>
</evidence>
<dbReference type="PIRSF" id="PIRSF005461">
    <property type="entry name" value="23S_rRNA_mtase"/>
    <property type="match status" value="1"/>
</dbReference>
<feature type="domain" description="Ribosomal RNA methyltransferase FtsJ" evidence="12">
    <location>
        <begin position="28"/>
        <end position="208"/>
    </location>
</feature>
<comment type="subcellular location">
    <subcellularLocation>
        <location evidence="11">Cytoplasm</location>
    </subcellularLocation>
</comment>
<feature type="binding site" evidence="11">
    <location>
        <position position="62"/>
    </location>
    <ligand>
        <name>S-adenosyl-L-methionine</name>
        <dbReference type="ChEBI" id="CHEBI:59789"/>
    </ligand>
</feature>
<evidence type="ECO:0000256" key="1">
    <source>
        <dbReference type="ARBA" id="ARBA00022552"/>
    </source>
</evidence>
<feature type="binding site" evidence="11">
    <location>
        <position position="60"/>
    </location>
    <ligand>
        <name>S-adenosyl-L-methionine</name>
        <dbReference type="ChEBI" id="CHEBI:59789"/>
    </ligand>
</feature>
<name>A0ABS1CEZ8_9GAMM</name>
<evidence type="ECO:0000256" key="3">
    <source>
        <dbReference type="ARBA" id="ARBA00022679"/>
    </source>
</evidence>
<keyword evidence="3 11" id="KW-0808">Transferase</keyword>
<dbReference type="InterPro" id="IPR002877">
    <property type="entry name" value="RNA_MeTrfase_FtsJ_dom"/>
</dbReference>
<dbReference type="PANTHER" id="PTHR10920:SF18">
    <property type="entry name" value="RRNA METHYLTRANSFERASE 2, MITOCHONDRIAL"/>
    <property type="match status" value="1"/>
</dbReference>
<evidence type="ECO:0000256" key="9">
    <source>
        <dbReference type="ARBA" id="ARBA00042745"/>
    </source>
</evidence>
<evidence type="ECO:0000256" key="5">
    <source>
        <dbReference type="ARBA" id="ARBA00037569"/>
    </source>
</evidence>
<evidence type="ECO:0000313" key="13">
    <source>
        <dbReference type="EMBL" id="MBK1629966.1"/>
    </source>
</evidence>
<comment type="caution">
    <text evidence="13">The sequence shown here is derived from an EMBL/GenBank/DDBJ whole genome shotgun (WGS) entry which is preliminary data.</text>
</comment>
<comment type="function">
    <text evidence="5 11">Specifically methylates the uridine in position 2552 of 23S rRNA at the 2'-O position of the ribose in the fully assembled 50S ribosomal subunit.</text>
</comment>
<evidence type="ECO:0000256" key="10">
    <source>
        <dbReference type="ARBA" id="ARBA00048970"/>
    </source>
</evidence>